<evidence type="ECO:0008006" key="4">
    <source>
        <dbReference type="Google" id="ProtNLM"/>
    </source>
</evidence>
<dbReference type="InterPro" id="IPR011009">
    <property type="entry name" value="Kinase-like_dom_sf"/>
</dbReference>
<organism evidence="2 3">
    <name type="scientific">Elasticomyces elasticus</name>
    <dbReference type="NCBI Taxonomy" id="574655"/>
    <lineage>
        <taxon>Eukaryota</taxon>
        <taxon>Fungi</taxon>
        <taxon>Dikarya</taxon>
        <taxon>Ascomycota</taxon>
        <taxon>Pezizomycotina</taxon>
        <taxon>Dothideomycetes</taxon>
        <taxon>Dothideomycetidae</taxon>
        <taxon>Mycosphaerellales</taxon>
        <taxon>Teratosphaeriaceae</taxon>
        <taxon>Elasticomyces</taxon>
    </lineage>
</organism>
<dbReference type="Proteomes" id="UP001310594">
    <property type="component" value="Unassembled WGS sequence"/>
</dbReference>
<dbReference type="AlphaFoldDB" id="A0AAN7ZQS3"/>
<gene>
    <name evidence="2" type="ORF">LTR97_000104</name>
</gene>
<evidence type="ECO:0000313" key="2">
    <source>
        <dbReference type="EMBL" id="KAK5707567.1"/>
    </source>
</evidence>
<dbReference type="EMBL" id="JAVRQU010000001">
    <property type="protein sequence ID" value="KAK5707567.1"/>
    <property type="molecule type" value="Genomic_DNA"/>
</dbReference>
<evidence type="ECO:0000256" key="1">
    <source>
        <dbReference type="SAM" id="MobiDB-lite"/>
    </source>
</evidence>
<accession>A0AAN7ZQS3</accession>
<sequence>MSKKGKNKAANKDSSDTKATTTTTRLGCTLSELRADQDLRYRICVLVYDLKNLKNDKACSNRLDQTIDALYISTPYFSAEEAVAIKAATLTTTIVETETETAAVSASTGNTSREQTMTLEQAITHCLQNFFDKRKASGDWRPCGPHDMVPVYLHCFGIEKAEIEDEKFLSRVRRSVLSLGKLPSPPCRMDLELLPSDSGIHQVDVMMATAAPPLFAVQSGYTSQDSSQLTVAYGPTTFIISVCFKDIKETPWGRRYLNCVRKETLDPGDDEAVLDASDLLIDRCKSLMLELADVASIQGLAIEALCHSPIYRLRLLGITGDVEARDPAGDDGVQIIGSDHVSYEPSHNLYPLPISELPASCSAIPLIPASNVILATTEGRADPREAAIIQGKVILRTAAAVEEGGSGIGRAMYFKPLLAAPQFEREARILGRIAQLGLHQEYRFSRLVGLVTTYSSREQDQNQETVVVGMLLHLIPTGPRGGDFLSATVQSRKGMFPQWKAEVEGMVTVLHEHGLVWGDVNAGNVVIDEEGRAWVIDFGGSNNAEFVDDELAETKEGDWQGVGRLFGVWLLDPPYSSS</sequence>
<dbReference type="Gene3D" id="1.10.510.10">
    <property type="entry name" value="Transferase(Phosphotransferase) domain 1"/>
    <property type="match status" value="1"/>
</dbReference>
<proteinExistence type="predicted"/>
<evidence type="ECO:0000313" key="3">
    <source>
        <dbReference type="Proteomes" id="UP001310594"/>
    </source>
</evidence>
<comment type="caution">
    <text evidence="2">The sequence shown here is derived from an EMBL/GenBank/DDBJ whole genome shotgun (WGS) entry which is preliminary data.</text>
</comment>
<protein>
    <recommendedName>
        <fullName evidence="4">Protein kinase domain-containing protein</fullName>
    </recommendedName>
</protein>
<dbReference type="SUPFAM" id="SSF56112">
    <property type="entry name" value="Protein kinase-like (PK-like)"/>
    <property type="match status" value="1"/>
</dbReference>
<reference evidence="2" key="1">
    <citation type="submission" date="2023-08" db="EMBL/GenBank/DDBJ databases">
        <title>Black Yeasts Isolated from many extreme environments.</title>
        <authorList>
            <person name="Coleine C."/>
            <person name="Stajich J.E."/>
            <person name="Selbmann L."/>
        </authorList>
    </citation>
    <scope>NUCLEOTIDE SEQUENCE</scope>
    <source>
        <strain evidence="2">CCFEE 5810</strain>
    </source>
</reference>
<feature type="region of interest" description="Disordered" evidence="1">
    <location>
        <begin position="1"/>
        <end position="21"/>
    </location>
</feature>
<name>A0AAN7ZQS3_9PEZI</name>